<reference evidence="1 2" key="1">
    <citation type="submission" date="2018-03" db="EMBL/GenBank/DDBJ databases">
        <title>Ahniella affigens gen. nov., sp. nov., a gammaproteobacterium isolated from sandy soil near a stream.</title>
        <authorList>
            <person name="Ko Y."/>
            <person name="Kim J.-H."/>
        </authorList>
    </citation>
    <scope>NUCLEOTIDE SEQUENCE [LARGE SCALE GENOMIC DNA]</scope>
    <source>
        <strain evidence="1 2">D13</strain>
    </source>
</reference>
<dbReference type="KEGG" id="xba:C7S18_14335"/>
<proteinExistence type="predicted"/>
<organism evidence="1 2">
    <name type="scientific">Ahniella affigens</name>
    <dbReference type="NCBI Taxonomy" id="2021234"/>
    <lineage>
        <taxon>Bacteria</taxon>
        <taxon>Pseudomonadati</taxon>
        <taxon>Pseudomonadota</taxon>
        <taxon>Gammaproteobacteria</taxon>
        <taxon>Lysobacterales</taxon>
        <taxon>Rhodanobacteraceae</taxon>
        <taxon>Ahniella</taxon>
    </lineage>
</organism>
<dbReference type="AlphaFoldDB" id="A0A2P1PTY0"/>
<dbReference type="EMBL" id="CP027860">
    <property type="protein sequence ID" value="AVP98298.1"/>
    <property type="molecule type" value="Genomic_DNA"/>
</dbReference>
<keyword evidence="2" id="KW-1185">Reference proteome</keyword>
<name>A0A2P1PTY0_9GAMM</name>
<accession>A0A2P1PTY0</accession>
<evidence type="ECO:0000313" key="1">
    <source>
        <dbReference type="EMBL" id="AVP98298.1"/>
    </source>
</evidence>
<gene>
    <name evidence="1" type="ORF">C7S18_14335</name>
</gene>
<dbReference type="Proteomes" id="UP000241074">
    <property type="component" value="Chromosome"/>
</dbReference>
<evidence type="ECO:0000313" key="2">
    <source>
        <dbReference type="Proteomes" id="UP000241074"/>
    </source>
</evidence>
<reference evidence="1 2" key="2">
    <citation type="submission" date="2018-03" db="EMBL/GenBank/DDBJ databases">
        <authorList>
            <person name="Keele B.F."/>
        </authorList>
    </citation>
    <scope>NUCLEOTIDE SEQUENCE [LARGE SCALE GENOMIC DNA]</scope>
    <source>
        <strain evidence="1 2">D13</strain>
    </source>
</reference>
<protein>
    <submittedName>
        <fullName evidence="1">Uncharacterized protein</fullName>
    </submittedName>
</protein>
<sequence>MLVEFVHSRRQQALKQLGQRRINATQAQQLCRECLGLRFEQGFQPRIKECDIGQGRISASEHDRQLV</sequence>